<dbReference type="InterPro" id="IPR005177">
    <property type="entry name" value="Kinase-pyrophosphorylase"/>
</dbReference>
<evidence type="ECO:0000256" key="4">
    <source>
        <dbReference type="ARBA" id="ARBA00022777"/>
    </source>
</evidence>
<dbReference type="Pfam" id="PF03618">
    <property type="entry name" value="Kinase-PPPase"/>
    <property type="match status" value="1"/>
</dbReference>
<evidence type="ECO:0000256" key="1">
    <source>
        <dbReference type="ARBA" id="ARBA00022527"/>
    </source>
</evidence>
<evidence type="ECO:0000313" key="6">
    <source>
        <dbReference type="EMBL" id="HEO41895.1"/>
    </source>
</evidence>
<dbReference type="AlphaFoldDB" id="A0A831UG42"/>
<dbReference type="GO" id="GO:0005524">
    <property type="term" value="F:ATP binding"/>
    <property type="evidence" value="ECO:0007669"/>
    <property type="project" value="InterPro"/>
</dbReference>
<dbReference type="EMBL" id="DSHZ01000165">
    <property type="protein sequence ID" value="HEO41895.1"/>
    <property type="molecule type" value="Genomic_DNA"/>
</dbReference>
<accession>A0A831UG42</accession>
<dbReference type="GO" id="GO:0016776">
    <property type="term" value="F:phosphotransferase activity, phosphate group as acceptor"/>
    <property type="evidence" value="ECO:0007669"/>
    <property type="project" value="UniProtKB-UniRule"/>
</dbReference>
<comment type="similarity">
    <text evidence="5">Belongs to the pyruvate, phosphate/water dikinase regulatory protein family. PSRP subfamily.</text>
</comment>
<sequence length="273" mass="30221">MPERTVFLVSDHTGITAGEVARSLLAHFEEVAFAYRLRPFCDTEAKVRGVVLEIQEAYRAQGVRPIVFSTLTDAGLFALLKAAPALVFDLFRPYLEALEAELGVRPNPRVGRVHSVGDLSAYLRRMEAVEFALAADDGLGVERYPEAEAILVGVSRVGKTPTSLFLALHYQVRAANYPLAEEDLERADLPKPLRPHRAKLFGLTIDPFRLHQIRTARKPGSRYASLDQCRQEVARAEALFRAHGLPYLDTTHASVEEIATAILQRLGLPRGLG</sequence>
<feature type="binding site" evidence="5">
    <location>
        <begin position="153"/>
        <end position="160"/>
    </location>
    <ligand>
        <name>ADP</name>
        <dbReference type="ChEBI" id="CHEBI:456216"/>
    </ligand>
</feature>
<keyword evidence="1 5" id="KW-0723">Serine/threonine-protein kinase</keyword>
<keyword evidence="2 5" id="KW-0808">Transferase</keyword>
<evidence type="ECO:0000256" key="3">
    <source>
        <dbReference type="ARBA" id="ARBA00022741"/>
    </source>
</evidence>
<dbReference type="InterPro" id="IPR026530">
    <property type="entry name" value="PSRP"/>
</dbReference>
<protein>
    <recommendedName>
        <fullName evidence="5">Putative phosphoenolpyruvate synthase regulatory protein</fullName>
        <shortName evidence="5">PEP synthase regulatory protein</shortName>
        <shortName evidence="5">PSRP</shortName>
        <ecNumber evidence="5">2.7.11.33</ecNumber>
        <ecNumber evidence="5">2.7.4.28</ecNumber>
    </recommendedName>
    <alternativeName>
        <fullName evidence="5">Pyruvate, water dikinase regulatory protein</fullName>
    </alternativeName>
</protein>
<organism evidence="6">
    <name type="scientific">Thermus islandicus</name>
    <dbReference type="NCBI Taxonomy" id="540988"/>
    <lineage>
        <taxon>Bacteria</taxon>
        <taxon>Thermotogati</taxon>
        <taxon>Deinococcota</taxon>
        <taxon>Deinococci</taxon>
        <taxon>Thermales</taxon>
        <taxon>Thermaceae</taxon>
        <taxon>Thermus</taxon>
    </lineage>
</organism>
<evidence type="ECO:0000256" key="5">
    <source>
        <dbReference type="HAMAP-Rule" id="MF_01062"/>
    </source>
</evidence>
<gene>
    <name evidence="6" type="ORF">ENP09_03235</name>
</gene>
<keyword evidence="4 5" id="KW-0418">Kinase</keyword>
<comment type="catalytic activity">
    <reaction evidence="5">
        <text>[pyruvate, water dikinase] + ADP = [pyruvate, water dikinase]-phosphate + AMP + H(+)</text>
        <dbReference type="Rhea" id="RHEA:46020"/>
        <dbReference type="Rhea" id="RHEA-COMP:11425"/>
        <dbReference type="Rhea" id="RHEA-COMP:11426"/>
        <dbReference type="ChEBI" id="CHEBI:15378"/>
        <dbReference type="ChEBI" id="CHEBI:43176"/>
        <dbReference type="ChEBI" id="CHEBI:68546"/>
        <dbReference type="ChEBI" id="CHEBI:456215"/>
        <dbReference type="ChEBI" id="CHEBI:456216"/>
        <dbReference type="EC" id="2.7.11.33"/>
    </reaction>
</comment>
<dbReference type="EC" id="2.7.4.28" evidence="5"/>
<dbReference type="GO" id="GO:0043531">
    <property type="term" value="F:ADP binding"/>
    <property type="evidence" value="ECO:0007669"/>
    <property type="project" value="UniProtKB-UniRule"/>
</dbReference>
<proteinExistence type="inferred from homology"/>
<name>A0A831UG42_9DEIN</name>
<dbReference type="HAMAP" id="MF_01062">
    <property type="entry name" value="PSRP"/>
    <property type="match status" value="1"/>
</dbReference>
<dbReference type="PANTHER" id="PTHR31756:SF3">
    <property type="entry name" value="PYRUVATE, PHOSPHATE DIKINASE REGULATORY PROTEIN 1, CHLOROPLASTIC"/>
    <property type="match status" value="1"/>
</dbReference>
<dbReference type="NCBIfam" id="NF003742">
    <property type="entry name" value="PRK05339.1"/>
    <property type="match status" value="1"/>
</dbReference>
<keyword evidence="3 5" id="KW-0547">Nucleotide-binding</keyword>
<comment type="catalytic activity">
    <reaction evidence="5">
        <text>[pyruvate, water dikinase]-phosphate + phosphate + H(+) = [pyruvate, water dikinase] + diphosphate</text>
        <dbReference type="Rhea" id="RHEA:48580"/>
        <dbReference type="Rhea" id="RHEA-COMP:11425"/>
        <dbReference type="Rhea" id="RHEA-COMP:11426"/>
        <dbReference type="ChEBI" id="CHEBI:15378"/>
        <dbReference type="ChEBI" id="CHEBI:33019"/>
        <dbReference type="ChEBI" id="CHEBI:43176"/>
        <dbReference type="ChEBI" id="CHEBI:43474"/>
        <dbReference type="ChEBI" id="CHEBI:68546"/>
        <dbReference type="EC" id="2.7.4.28"/>
    </reaction>
</comment>
<comment type="caution">
    <text evidence="6">The sequence shown here is derived from an EMBL/GenBank/DDBJ whole genome shotgun (WGS) entry which is preliminary data.</text>
</comment>
<reference evidence="6" key="1">
    <citation type="journal article" date="2020" name="mSystems">
        <title>Genome- and Community-Level Interaction Insights into Carbon Utilization and Element Cycling Functions of Hydrothermarchaeota in Hydrothermal Sediment.</title>
        <authorList>
            <person name="Zhou Z."/>
            <person name="Liu Y."/>
            <person name="Xu W."/>
            <person name="Pan J."/>
            <person name="Luo Z.H."/>
            <person name="Li M."/>
        </authorList>
    </citation>
    <scope>NUCLEOTIDE SEQUENCE [LARGE SCALE GENOMIC DNA]</scope>
    <source>
        <strain evidence="6">SpSt-189</strain>
    </source>
</reference>
<dbReference type="EC" id="2.7.11.33" evidence="5"/>
<dbReference type="GO" id="GO:0004674">
    <property type="term" value="F:protein serine/threonine kinase activity"/>
    <property type="evidence" value="ECO:0007669"/>
    <property type="project" value="UniProtKB-UniRule"/>
</dbReference>
<evidence type="ECO:0000256" key="2">
    <source>
        <dbReference type="ARBA" id="ARBA00022679"/>
    </source>
</evidence>
<comment type="function">
    <text evidence="5">Bifunctional serine/threonine kinase and phosphorylase involved in the regulation of the phosphoenolpyruvate synthase (PEPS) by catalyzing its phosphorylation/dephosphorylation.</text>
</comment>
<dbReference type="PANTHER" id="PTHR31756">
    <property type="entry name" value="PYRUVATE, PHOSPHATE DIKINASE REGULATORY PROTEIN 1, CHLOROPLASTIC"/>
    <property type="match status" value="1"/>
</dbReference>